<evidence type="ECO:0000256" key="4">
    <source>
        <dbReference type="SAM" id="MobiDB-lite"/>
    </source>
</evidence>
<organism evidence="5 6">
    <name type="scientific">Acropora cervicornis</name>
    <name type="common">Staghorn coral</name>
    <dbReference type="NCBI Taxonomy" id="6130"/>
    <lineage>
        <taxon>Eukaryota</taxon>
        <taxon>Metazoa</taxon>
        <taxon>Cnidaria</taxon>
        <taxon>Anthozoa</taxon>
        <taxon>Hexacorallia</taxon>
        <taxon>Scleractinia</taxon>
        <taxon>Astrocoeniina</taxon>
        <taxon>Acroporidae</taxon>
        <taxon>Acropora</taxon>
    </lineage>
</organism>
<dbReference type="EMBL" id="JARQWQ010000008">
    <property type="protein sequence ID" value="KAK2570390.1"/>
    <property type="molecule type" value="Genomic_DNA"/>
</dbReference>
<comment type="similarity">
    <text evidence="1">Belongs to the SH3BP5 family.</text>
</comment>
<feature type="region of interest" description="Disordered" evidence="4">
    <location>
        <begin position="318"/>
        <end position="357"/>
    </location>
</feature>
<feature type="compositionally biased region" description="Basic and acidic residues" evidence="4">
    <location>
        <begin position="332"/>
        <end position="355"/>
    </location>
</feature>
<feature type="compositionally biased region" description="Basic and acidic residues" evidence="4">
    <location>
        <begin position="548"/>
        <end position="584"/>
    </location>
</feature>
<proteinExistence type="inferred from homology"/>
<keyword evidence="2 3" id="KW-0175">Coiled coil</keyword>
<dbReference type="Pfam" id="PF05276">
    <property type="entry name" value="SH3BP5"/>
    <property type="match status" value="1"/>
</dbReference>
<accession>A0AAD9QZQ5</accession>
<feature type="compositionally biased region" description="Low complexity" evidence="4">
    <location>
        <begin position="495"/>
        <end position="512"/>
    </location>
</feature>
<feature type="coiled-coil region" evidence="3">
    <location>
        <begin position="210"/>
        <end position="244"/>
    </location>
</feature>
<evidence type="ECO:0000313" key="6">
    <source>
        <dbReference type="Proteomes" id="UP001249851"/>
    </source>
</evidence>
<feature type="compositionally biased region" description="Basic and acidic residues" evidence="4">
    <location>
        <begin position="446"/>
        <end position="455"/>
    </location>
</feature>
<dbReference type="Proteomes" id="UP001249851">
    <property type="component" value="Unassembled WGS sequence"/>
</dbReference>
<feature type="region of interest" description="Disordered" evidence="4">
    <location>
        <begin position="1"/>
        <end position="34"/>
    </location>
</feature>
<comment type="caution">
    <text evidence="5">The sequence shown here is derived from an EMBL/GenBank/DDBJ whole genome shotgun (WGS) entry which is preliminary data.</text>
</comment>
<feature type="compositionally biased region" description="Basic and acidic residues" evidence="4">
    <location>
        <begin position="596"/>
        <end position="608"/>
    </location>
</feature>
<evidence type="ECO:0000256" key="1">
    <source>
        <dbReference type="ARBA" id="ARBA00007796"/>
    </source>
</evidence>
<evidence type="ECO:0000256" key="2">
    <source>
        <dbReference type="ARBA" id="ARBA00023054"/>
    </source>
</evidence>
<name>A0AAD9QZQ5_ACRCE</name>
<dbReference type="GO" id="GO:0005737">
    <property type="term" value="C:cytoplasm"/>
    <property type="evidence" value="ECO:0007669"/>
    <property type="project" value="TreeGrafter"/>
</dbReference>
<dbReference type="PANTHER" id="PTHR19423">
    <property type="entry name" value="SH3 DOMAIN-BINDING PROTEIN 5"/>
    <property type="match status" value="1"/>
</dbReference>
<keyword evidence="6" id="KW-1185">Reference proteome</keyword>
<dbReference type="PANTHER" id="PTHR19423:SF1">
    <property type="entry name" value="SH3 DOMAIN-BINDING PROTEIN 5"/>
    <property type="match status" value="1"/>
</dbReference>
<feature type="coiled-coil region" evidence="3">
    <location>
        <begin position="40"/>
        <end position="67"/>
    </location>
</feature>
<dbReference type="GO" id="GO:0035556">
    <property type="term" value="P:intracellular signal transduction"/>
    <property type="evidence" value="ECO:0007669"/>
    <property type="project" value="InterPro"/>
</dbReference>
<feature type="region of interest" description="Disordered" evidence="4">
    <location>
        <begin position="446"/>
        <end position="608"/>
    </location>
</feature>
<sequence length="608" mass="67189">MATNTSQPIPGVRENRESSGGEDDSEEILDPRVKGELDRLNSSTAEINHLEQDLEELQAAFRQTLTESAYVLNSQAALLGKCVSQARPYYDAMREAKQIETQRATLKYERACSVHQAAKKMLAMAEQKLVSTSKEHKVLDPSWQEMLNQAVFKVTEADKNRALQAQEHLHTARAFSEAGNKVMELRSKLKSAIKKSRPYFDLKMKYDQILETRKGQVEVTQQALQEAKRKYSLALKNLEGISEEIHEMRRSRESLNTILLEREEGVGAESPEDDTPSLSSESWAGCGAIKPNYGFKIALVSASAERTLAEETAQFPVGERDEDPEGCNSVDEQQRDCDSGFHATRETTGDDRGGNQEKMNSLGLGENTVHDRDEPCSSEICSDLDFRGKASGEDFEEMKVAEVKDHPLEDSKSTDVQEVAGSSVFSVNETSKGSELCADKRELRSEVSIRPDHSSENAIRGLAAAPDQNRETEAETRDEGNSVESYAIDEGNGGEQTSETSALTSSEASAFEENVRKEERRFASEGAQHSISNDIDDACGEGQTSETSPRESSEETVSEHNVRKDERDGMTDVDQRPIDSEHSNAKIGDACSSDESSSRVKSEESVSE</sequence>
<feature type="compositionally biased region" description="Basic and acidic residues" evidence="4">
    <location>
        <begin position="468"/>
        <end position="480"/>
    </location>
</feature>
<gene>
    <name evidence="5" type="ORF">P5673_005194</name>
</gene>
<dbReference type="GO" id="GO:0004860">
    <property type="term" value="F:protein kinase inhibitor activity"/>
    <property type="evidence" value="ECO:0007669"/>
    <property type="project" value="TreeGrafter"/>
</dbReference>
<evidence type="ECO:0000256" key="3">
    <source>
        <dbReference type="SAM" id="Coils"/>
    </source>
</evidence>
<reference evidence="5" key="1">
    <citation type="journal article" date="2023" name="G3 (Bethesda)">
        <title>Whole genome assembly and annotation of the endangered Caribbean coral Acropora cervicornis.</title>
        <authorList>
            <person name="Selwyn J.D."/>
            <person name="Vollmer S.V."/>
        </authorList>
    </citation>
    <scope>NUCLEOTIDE SEQUENCE</scope>
    <source>
        <strain evidence="5">K2</strain>
    </source>
</reference>
<evidence type="ECO:0000313" key="5">
    <source>
        <dbReference type="EMBL" id="KAK2570390.1"/>
    </source>
</evidence>
<dbReference type="AlphaFoldDB" id="A0AAD9QZQ5"/>
<reference evidence="5" key="2">
    <citation type="journal article" date="2023" name="Science">
        <title>Genomic signatures of disease resistance in endangered staghorn corals.</title>
        <authorList>
            <person name="Vollmer S.V."/>
            <person name="Selwyn J.D."/>
            <person name="Despard B.A."/>
            <person name="Roesel C.L."/>
        </authorList>
    </citation>
    <scope>NUCLEOTIDE SEQUENCE</scope>
    <source>
        <strain evidence="5">K2</strain>
    </source>
</reference>
<protein>
    <submittedName>
        <fullName evidence="5">SH3 domain-binding protein 5-like</fullName>
    </submittedName>
</protein>
<dbReference type="InterPro" id="IPR007940">
    <property type="entry name" value="SH3BP5"/>
</dbReference>
<feature type="compositionally biased region" description="Basic and acidic residues" evidence="4">
    <location>
        <begin position="513"/>
        <end position="523"/>
    </location>
</feature>